<dbReference type="GO" id="GO:0006302">
    <property type="term" value="P:double-strand break repair"/>
    <property type="evidence" value="ECO:0007669"/>
    <property type="project" value="InterPro"/>
</dbReference>
<evidence type="ECO:0000256" key="1">
    <source>
        <dbReference type="SAM" id="Coils"/>
    </source>
</evidence>
<dbReference type="Proteomes" id="UP000722485">
    <property type="component" value="Unassembled WGS sequence"/>
</dbReference>
<dbReference type="EMBL" id="JAANBB010000002">
    <property type="protein sequence ID" value="KAF7557919.1"/>
    <property type="molecule type" value="Genomic_DNA"/>
</dbReference>
<dbReference type="Pfam" id="PF13476">
    <property type="entry name" value="AAA_23"/>
    <property type="match status" value="1"/>
</dbReference>
<feature type="domain" description="Rad50/SbcC-type AAA" evidence="2">
    <location>
        <begin position="464"/>
        <end position="681"/>
    </location>
</feature>
<gene>
    <name evidence="3" type="ORF">G7Z17_g291</name>
</gene>
<evidence type="ECO:0000313" key="4">
    <source>
        <dbReference type="Proteomes" id="UP000722485"/>
    </source>
</evidence>
<organism evidence="3 4">
    <name type="scientific">Cylindrodendrum hubeiense</name>
    <dbReference type="NCBI Taxonomy" id="595255"/>
    <lineage>
        <taxon>Eukaryota</taxon>
        <taxon>Fungi</taxon>
        <taxon>Dikarya</taxon>
        <taxon>Ascomycota</taxon>
        <taxon>Pezizomycotina</taxon>
        <taxon>Sordariomycetes</taxon>
        <taxon>Hypocreomycetidae</taxon>
        <taxon>Hypocreales</taxon>
        <taxon>Nectriaceae</taxon>
        <taxon>Cylindrodendrum</taxon>
    </lineage>
</organism>
<dbReference type="InterPro" id="IPR038729">
    <property type="entry name" value="Rad50/SbcC_AAA"/>
</dbReference>
<protein>
    <recommendedName>
        <fullName evidence="2">Rad50/SbcC-type AAA domain-containing protein</fullName>
    </recommendedName>
</protein>
<dbReference type="CDD" id="cd00267">
    <property type="entry name" value="ABC_ATPase"/>
    <property type="match status" value="1"/>
</dbReference>
<reference evidence="3" key="1">
    <citation type="submission" date="2020-03" db="EMBL/GenBank/DDBJ databases">
        <title>Draft Genome Sequence of Cylindrodendrum hubeiense.</title>
        <authorList>
            <person name="Buettner E."/>
            <person name="Kellner H."/>
        </authorList>
    </citation>
    <scope>NUCLEOTIDE SEQUENCE</scope>
    <source>
        <strain evidence="3">IHI 201604</strain>
    </source>
</reference>
<proteinExistence type="predicted"/>
<evidence type="ECO:0000313" key="3">
    <source>
        <dbReference type="EMBL" id="KAF7557919.1"/>
    </source>
</evidence>
<dbReference type="PANTHER" id="PTHR32114">
    <property type="entry name" value="ABC TRANSPORTER ABCH.3"/>
    <property type="match status" value="1"/>
</dbReference>
<dbReference type="Gene3D" id="3.60.21.10">
    <property type="match status" value="1"/>
</dbReference>
<dbReference type="SUPFAM" id="SSF56300">
    <property type="entry name" value="Metallo-dependent phosphatases"/>
    <property type="match status" value="1"/>
</dbReference>
<name>A0A9P5HQ38_9HYPO</name>
<dbReference type="SUPFAM" id="SSF52540">
    <property type="entry name" value="P-loop containing nucleoside triphosphate hydrolases"/>
    <property type="match status" value="1"/>
</dbReference>
<dbReference type="AlphaFoldDB" id="A0A9P5HQ38"/>
<keyword evidence="1" id="KW-0175">Coiled coil</keyword>
<dbReference type="GO" id="GO:0003677">
    <property type="term" value="F:DNA binding"/>
    <property type="evidence" value="ECO:0007669"/>
    <property type="project" value="UniProtKB-ARBA"/>
</dbReference>
<sequence length="1203" mass="134765">MLRPSAGTVRWLLLSDIHFKHRDLNRVRQTAEWIVSQASQHRVQRVVVCGDLLTSRTMQPTDVLSACYRFVGHLIDAVPRVNILLGNHDLAYRRDYQITALEALNINRLSPYVSLHSGIGHHEWDGRRVLLLPFREEQDELVNTIAAISPDEASKTVAFAHLAINKAITQRYVAGRPLTANPITYSGLTGPDRFASLARTFTGHFHSHQIITQKRSGDLQGSVTYLGSPLQLTWADLYDEQRGVVLFDPETLEHEMLVNPYGVGYVTADLQQVLNDQVDEGAVNDKHVMLLGELSHLKYITARDKLLSLGVRSVRGVREWNPTGPALNADNQSFGGLGVSVPASDAAVQPLEPINETGSDTTSDGISGSDPVTETRVRILDLATEGREYVESLELEEPLLSRRDELVRVGQRIIQFSREMADRTQLPDINYQEFLDRPHQAVGASTAIELPAPSSDVFVAEPRKLTITNFLGVQGTLAIDFRQDIPRGLTFLVGDNGSGKSTLVEAMVWCQFGQCIRSGLAVKDVVNDNVGMNCSVVLEFTNGYTIARYRKHRNYRNRVVVFLHGEPQLQLEHPDARATQAAIDELLGISYESYVRTVVLDHEGASSFLNSKPAERRDLIETSLGLSVLDQCGQVSKQLLKNLDEDVGDLESRLEFLHRGMEEIQRRLQDLNRKQNRVEAEAKEAVASLEAAIQENTITAQQIDGQGPSNEGYSQFEHKHAELGIDTANLEGEILTARKRVQALLRRDESAEISKVFHIKISTLQNHINLKQGDLQRLESSYALMQEQRQAESTSWLDQLQQQLNQKLECMPVAHLIGLRKFLHAVETYLLRFRLKAIRGLSYIFWRLGNGLPRTSTQDHDHEACINNIRADIKSSVSRLQSLKHEADKTGFAKRLTTDDAGRIKEQLAQAIQAQDALQDERNRQRERQREKSRVLEAFQQDSTLKQHEAATYRCLIEPEEKSLHSQRSEYDSLAAKHEMLVADRELFVFWSSTLTKRPRVASSSSSTMSSEAAKLTFRGHVLKQSLPKLNALLAQALTALYDDTRHARAMTTGMLRSLFDSDEFITNESLSSGSVLEPSLAINSSLAYGKRSGGERKRLNLALYFALLQLWQAGSAHRAHYVLVDEVFDSLDEAGQAAVVRWCGLMAQRVAGWIVVITHSRFLIERDPEENIDKFLVVKASMGPRGTELVVDGQRIGIQDGA</sequence>
<accession>A0A9P5HQ38</accession>
<keyword evidence="4" id="KW-1185">Reference proteome</keyword>
<feature type="coiled-coil region" evidence="1">
    <location>
        <begin position="901"/>
        <end position="928"/>
    </location>
</feature>
<comment type="caution">
    <text evidence="3">The sequence shown here is derived from an EMBL/GenBank/DDBJ whole genome shotgun (WGS) entry which is preliminary data.</text>
</comment>
<dbReference type="PANTHER" id="PTHR32114:SF2">
    <property type="entry name" value="ABC TRANSPORTER ABCH.3"/>
    <property type="match status" value="1"/>
</dbReference>
<feature type="coiled-coil region" evidence="1">
    <location>
        <begin position="647"/>
        <end position="695"/>
    </location>
</feature>
<evidence type="ECO:0000259" key="2">
    <source>
        <dbReference type="Pfam" id="PF13476"/>
    </source>
</evidence>
<dbReference type="Gene3D" id="3.40.50.300">
    <property type="entry name" value="P-loop containing nucleotide triphosphate hydrolases"/>
    <property type="match status" value="2"/>
</dbReference>
<dbReference type="OrthoDB" id="18797at2759"/>
<dbReference type="GO" id="GO:0016887">
    <property type="term" value="F:ATP hydrolysis activity"/>
    <property type="evidence" value="ECO:0007669"/>
    <property type="project" value="InterPro"/>
</dbReference>
<dbReference type="InterPro" id="IPR027417">
    <property type="entry name" value="P-loop_NTPase"/>
</dbReference>
<dbReference type="InterPro" id="IPR029052">
    <property type="entry name" value="Metallo-depent_PP-like"/>
</dbReference>